<reference evidence="7" key="1">
    <citation type="submission" date="2021-05" db="EMBL/GenBank/DDBJ databases">
        <title>Complete genome sequence of the cellulolytic planctomycete Telmatocola sphagniphila SP2T and characterization of the first cellulase from planctomycetes.</title>
        <authorList>
            <person name="Rakitin A.L."/>
            <person name="Beletsky A.V."/>
            <person name="Naumoff D.G."/>
            <person name="Kulichevskaya I.S."/>
            <person name="Mardanov A.V."/>
            <person name="Ravin N.V."/>
            <person name="Dedysh S.N."/>
        </authorList>
    </citation>
    <scope>NUCLEOTIDE SEQUENCE</scope>
    <source>
        <strain evidence="7">SP2T</strain>
    </source>
</reference>
<evidence type="ECO:0000256" key="4">
    <source>
        <dbReference type="ARBA" id="ARBA00049244"/>
    </source>
</evidence>
<evidence type="ECO:0000259" key="6">
    <source>
        <dbReference type="SMART" id="SM00482"/>
    </source>
</evidence>
<dbReference type="Gene3D" id="1.10.150.20">
    <property type="entry name" value="5' to 3' exonuclease, C-terminal subdomain"/>
    <property type="match status" value="2"/>
</dbReference>
<dbReference type="Gene3D" id="3.30.420.10">
    <property type="entry name" value="Ribonuclease H-like superfamily/Ribonuclease H"/>
    <property type="match status" value="1"/>
</dbReference>
<comment type="similarity">
    <text evidence="1">Belongs to the DNA polymerase type-A family.</text>
</comment>
<dbReference type="Proteomes" id="UP000676194">
    <property type="component" value="Chromosome"/>
</dbReference>
<organism evidence="7 8">
    <name type="scientific">Telmatocola sphagniphila</name>
    <dbReference type="NCBI Taxonomy" id="1123043"/>
    <lineage>
        <taxon>Bacteria</taxon>
        <taxon>Pseudomonadati</taxon>
        <taxon>Planctomycetota</taxon>
        <taxon>Planctomycetia</taxon>
        <taxon>Gemmatales</taxon>
        <taxon>Gemmataceae</taxon>
    </lineage>
</organism>
<dbReference type="RefSeq" id="WP_213495901.1">
    <property type="nucleotide sequence ID" value="NZ_CP074694.1"/>
</dbReference>
<feature type="region of interest" description="Disordered" evidence="5">
    <location>
        <begin position="300"/>
        <end position="320"/>
    </location>
</feature>
<dbReference type="AlphaFoldDB" id="A0A8E6B3X7"/>
<dbReference type="GO" id="GO:0006261">
    <property type="term" value="P:DNA-templated DNA replication"/>
    <property type="evidence" value="ECO:0007669"/>
    <property type="project" value="InterPro"/>
</dbReference>
<accession>A0A8E6B3X7</accession>
<keyword evidence="3" id="KW-0235">DNA replication</keyword>
<dbReference type="PANTHER" id="PTHR10133:SF27">
    <property type="entry name" value="DNA POLYMERASE NU"/>
    <property type="match status" value="1"/>
</dbReference>
<sequence length="761" mass="85775">MNIQIGNINYKFSPWKLSNGRIFSGPISIDTETLQIDRQRDWIAPPLVMAAAFSGNRGVFLPRESVADFLHCHSQNEIVFHNAAFDLTVLEEFDESLFKRADANRIWDTMILYKLYRLATAGDLADKESKLDDCALEILALSVPKDIRDDQGNDVRTSFGRWLGKPPSQIETVYLEYLARDVAITHMLYERLRGLIESELQTSREIWGRLSANRMNECLHKWGPLTHHIQLKASLALKGIHGNGLTLNRQECQAAVTYFQTELETHLKILRAEGYLGSGKGSQESLQKILKRVEKDIGVQLPRTQKSTDQKDRISTSEDSLQEYANRSPFLNSLFLSKRFESLLKLLTSRMDRPTLHPSFQFLVRSGRTSSFGDLNAQNLPRDHRVRRCFVPSPGHYLVKADYKMIELVALAEAIQSQFGKSSRMAEEINKGTDLHKLVAAQVLQISPEQVTKADRAKAKPINFGTPGGMGARSLAHYAKTSYEVEMTEQEAEKFRDGYFALFPEIREFLASDIPLQIAQYLNLTPAEWKIFNPKAHTWKNTTADENTPCPILGGMCLKVLGQQEPRSQKGILYSPEYLDFFWTSLNKVATELENPQLRLQIIQRTPSVELRNAMISLAGTTAFVTLSGRIRARASYTQRHNGIFQGIAADGAKLALWNLFRANYRIVNFVHDEMLIEVPESRDPEEAKEHISQIMVRAMKEVLPNMRVEVDIQHGSSWAMEEGDSQVPSVRISPASPGQIPTAKADTPKGSGAVKTSSVA</sequence>
<dbReference type="GO" id="GO:0003677">
    <property type="term" value="F:DNA binding"/>
    <property type="evidence" value="ECO:0007669"/>
    <property type="project" value="InterPro"/>
</dbReference>
<dbReference type="EC" id="2.7.7.7" evidence="2"/>
<feature type="region of interest" description="Disordered" evidence="5">
    <location>
        <begin position="721"/>
        <end position="761"/>
    </location>
</feature>
<gene>
    <name evidence="7" type="ORF">KIH39_23245</name>
</gene>
<evidence type="ECO:0000256" key="1">
    <source>
        <dbReference type="ARBA" id="ARBA00007705"/>
    </source>
</evidence>
<dbReference type="InterPro" id="IPR043502">
    <property type="entry name" value="DNA/RNA_pol_sf"/>
</dbReference>
<dbReference type="InterPro" id="IPR002298">
    <property type="entry name" value="DNA_polymerase_A"/>
</dbReference>
<dbReference type="PANTHER" id="PTHR10133">
    <property type="entry name" value="DNA POLYMERASE I"/>
    <property type="match status" value="1"/>
</dbReference>
<dbReference type="InterPro" id="IPR001098">
    <property type="entry name" value="DNA-dir_DNA_pol_A_palm_dom"/>
</dbReference>
<dbReference type="KEGG" id="tsph:KIH39_23245"/>
<dbReference type="Gene3D" id="3.30.70.370">
    <property type="match status" value="2"/>
</dbReference>
<dbReference type="EMBL" id="CP074694">
    <property type="protein sequence ID" value="QVL31725.1"/>
    <property type="molecule type" value="Genomic_DNA"/>
</dbReference>
<dbReference type="SUPFAM" id="SSF53098">
    <property type="entry name" value="Ribonuclease H-like"/>
    <property type="match status" value="1"/>
</dbReference>
<dbReference type="GO" id="GO:0003887">
    <property type="term" value="F:DNA-directed DNA polymerase activity"/>
    <property type="evidence" value="ECO:0007669"/>
    <property type="project" value="UniProtKB-EC"/>
</dbReference>
<evidence type="ECO:0000256" key="5">
    <source>
        <dbReference type="SAM" id="MobiDB-lite"/>
    </source>
</evidence>
<evidence type="ECO:0000313" key="8">
    <source>
        <dbReference type="Proteomes" id="UP000676194"/>
    </source>
</evidence>
<evidence type="ECO:0000256" key="2">
    <source>
        <dbReference type="ARBA" id="ARBA00012417"/>
    </source>
</evidence>
<proteinExistence type="inferred from homology"/>
<dbReference type="SUPFAM" id="SSF56672">
    <property type="entry name" value="DNA/RNA polymerases"/>
    <property type="match status" value="1"/>
</dbReference>
<dbReference type="SMART" id="SM00482">
    <property type="entry name" value="POLAc"/>
    <property type="match status" value="1"/>
</dbReference>
<feature type="domain" description="DNA-directed DNA polymerase family A palm" evidence="6">
    <location>
        <begin position="383"/>
        <end position="683"/>
    </location>
</feature>
<keyword evidence="8" id="KW-1185">Reference proteome</keyword>
<dbReference type="InterPro" id="IPR012337">
    <property type="entry name" value="RNaseH-like_sf"/>
</dbReference>
<evidence type="ECO:0000256" key="3">
    <source>
        <dbReference type="ARBA" id="ARBA00022705"/>
    </source>
</evidence>
<dbReference type="Pfam" id="PF00476">
    <property type="entry name" value="DNA_pol_A"/>
    <property type="match status" value="1"/>
</dbReference>
<dbReference type="GO" id="GO:0006302">
    <property type="term" value="P:double-strand break repair"/>
    <property type="evidence" value="ECO:0007669"/>
    <property type="project" value="TreeGrafter"/>
</dbReference>
<comment type="catalytic activity">
    <reaction evidence="4">
        <text>DNA(n) + a 2'-deoxyribonucleoside 5'-triphosphate = DNA(n+1) + diphosphate</text>
        <dbReference type="Rhea" id="RHEA:22508"/>
        <dbReference type="Rhea" id="RHEA-COMP:17339"/>
        <dbReference type="Rhea" id="RHEA-COMP:17340"/>
        <dbReference type="ChEBI" id="CHEBI:33019"/>
        <dbReference type="ChEBI" id="CHEBI:61560"/>
        <dbReference type="ChEBI" id="CHEBI:173112"/>
        <dbReference type="EC" id="2.7.7.7"/>
    </reaction>
</comment>
<protein>
    <recommendedName>
        <fullName evidence="2">DNA-directed DNA polymerase</fullName>
        <ecNumber evidence="2">2.7.7.7</ecNumber>
    </recommendedName>
</protein>
<dbReference type="InterPro" id="IPR036397">
    <property type="entry name" value="RNaseH_sf"/>
</dbReference>
<feature type="compositionally biased region" description="Basic and acidic residues" evidence="5">
    <location>
        <begin position="306"/>
        <end position="316"/>
    </location>
</feature>
<name>A0A8E6B3X7_9BACT</name>
<evidence type="ECO:0000313" key="7">
    <source>
        <dbReference type="EMBL" id="QVL31725.1"/>
    </source>
</evidence>